<protein>
    <submittedName>
        <fullName evidence="1">Uncharacterized protein</fullName>
    </submittedName>
</protein>
<dbReference type="EMBL" id="MU003496">
    <property type="protein sequence ID" value="KAF2475555.1"/>
    <property type="molecule type" value="Genomic_DNA"/>
</dbReference>
<proteinExistence type="predicted"/>
<gene>
    <name evidence="1" type="ORF">BDR25DRAFT_301179</name>
</gene>
<evidence type="ECO:0000313" key="1">
    <source>
        <dbReference type="EMBL" id="KAF2475555.1"/>
    </source>
</evidence>
<name>A0ACB6R9Y8_9PLEO</name>
<reference evidence="1" key="1">
    <citation type="journal article" date="2020" name="Stud. Mycol.">
        <title>101 Dothideomycetes genomes: a test case for predicting lifestyles and emergence of pathogens.</title>
        <authorList>
            <person name="Haridas S."/>
            <person name="Albert R."/>
            <person name="Binder M."/>
            <person name="Bloem J."/>
            <person name="Labutti K."/>
            <person name="Salamov A."/>
            <person name="Andreopoulos B."/>
            <person name="Baker S."/>
            <person name="Barry K."/>
            <person name="Bills G."/>
            <person name="Bluhm B."/>
            <person name="Cannon C."/>
            <person name="Castanera R."/>
            <person name="Culley D."/>
            <person name="Daum C."/>
            <person name="Ezra D."/>
            <person name="Gonzalez J."/>
            <person name="Henrissat B."/>
            <person name="Kuo A."/>
            <person name="Liang C."/>
            <person name="Lipzen A."/>
            <person name="Lutzoni F."/>
            <person name="Magnuson J."/>
            <person name="Mondo S."/>
            <person name="Nolan M."/>
            <person name="Ohm R."/>
            <person name="Pangilinan J."/>
            <person name="Park H.-J."/>
            <person name="Ramirez L."/>
            <person name="Alfaro M."/>
            <person name="Sun H."/>
            <person name="Tritt A."/>
            <person name="Yoshinaga Y."/>
            <person name="Zwiers L.-H."/>
            <person name="Turgeon B."/>
            <person name="Goodwin S."/>
            <person name="Spatafora J."/>
            <person name="Crous P."/>
            <person name="Grigoriev I."/>
        </authorList>
    </citation>
    <scope>NUCLEOTIDE SEQUENCE</scope>
    <source>
        <strain evidence="1">ATCC 200398</strain>
    </source>
</reference>
<organism evidence="1 2">
    <name type="scientific">Lindgomyces ingoldianus</name>
    <dbReference type="NCBI Taxonomy" id="673940"/>
    <lineage>
        <taxon>Eukaryota</taxon>
        <taxon>Fungi</taxon>
        <taxon>Dikarya</taxon>
        <taxon>Ascomycota</taxon>
        <taxon>Pezizomycotina</taxon>
        <taxon>Dothideomycetes</taxon>
        <taxon>Pleosporomycetidae</taxon>
        <taxon>Pleosporales</taxon>
        <taxon>Lindgomycetaceae</taxon>
        <taxon>Lindgomyces</taxon>
    </lineage>
</organism>
<accession>A0ACB6R9Y8</accession>
<evidence type="ECO:0000313" key="2">
    <source>
        <dbReference type="Proteomes" id="UP000799755"/>
    </source>
</evidence>
<keyword evidence="2" id="KW-1185">Reference proteome</keyword>
<dbReference type="Proteomes" id="UP000799755">
    <property type="component" value="Unassembled WGS sequence"/>
</dbReference>
<comment type="caution">
    <text evidence="1">The sequence shown here is derived from an EMBL/GenBank/DDBJ whole genome shotgun (WGS) entry which is preliminary data.</text>
</comment>
<sequence length="101" mass="10421">MAISHLLALTLLSFATSAIATPTPQDPGPAPGCLPPYVEGVGSCCWPGDVAFTNTTTGCQLWQCKDATKGYTVPLSACSTCCDTLPNYTGLAKPVSFVCCT</sequence>